<dbReference type="InterPro" id="IPR042099">
    <property type="entry name" value="ANL_N_sf"/>
</dbReference>
<dbReference type="InterPro" id="IPR020845">
    <property type="entry name" value="AMP-binding_CS"/>
</dbReference>
<evidence type="ECO:0000259" key="3">
    <source>
        <dbReference type="SMART" id="SM00823"/>
    </source>
</evidence>
<dbReference type="PANTHER" id="PTHR43439:SF2">
    <property type="entry name" value="ENZYME, PUTATIVE (JCVI)-RELATED"/>
    <property type="match status" value="1"/>
</dbReference>
<dbReference type="InterPro" id="IPR036736">
    <property type="entry name" value="ACP-like_sf"/>
</dbReference>
<dbReference type="InterPro" id="IPR051414">
    <property type="entry name" value="Adenylate-forming_Reductase"/>
</dbReference>
<dbReference type="SMART" id="SM00823">
    <property type="entry name" value="PKS_PP"/>
    <property type="match status" value="1"/>
</dbReference>
<dbReference type="SUPFAM" id="SSF51735">
    <property type="entry name" value="NAD(P)-binding Rossmann-fold domains"/>
    <property type="match status" value="1"/>
</dbReference>
<keyword evidence="5" id="KW-1185">Reference proteome</keyword>
<dbReference type="SUPFAM" id="SSF47336">
    <property type="entry name" value="ACP-like"/>
    <property type="match status" value="1"/>
</dbReference>
<dbReference type="EMBL" id="JARJCN010000027">
    <property type="protein sequence ID" value="KAJ7087944.1"/>
    <property type="molecule type" value="Genomic_DNA"/>
</dbReference>
<proteinExistence type="predicted"/>
<feature type="domain" description="Polyketide synthase-like phosphopantetheine-binding" evidence="3">
    <location>
        <begin position="566"/>
        <end position="646"/>
    </location>
</feature>
<dbReference type="Gene3D" id="3.40.50.720">
    <property type="entry name" value="NAD(P)-binding Rossmann-like Domain"/>
    <property type="match status" value="1"/>
</dbReference>
<dbReference type="Gene3D" id="3.40.50.12780">
    <property type="entry name" value="N-terminal domain of ligase-like"/>
    <property type="match status" value="1"/>
</dbReference>
<dbReference type="Pfam" id="PF00501">
    <property type="entry name" value="AMP-binding"/>
    <property type="match status" value="1"/>
</dbReference>
<dbReference type="PANTHER" id="PTHR43439">
    <property type="entry name" value="PHENYLACETATE-COENZYME A LIGASE"/>
    <property type="match status" value="1"/>
</dbReference>
<sequence>MLLPELVSHNARTTPEAALYIYASPPSDTVRITNLEFARATHRAAHVLRPRREGPDGEVVAVIALSDTLLYHAVVVGLIAAQLTPFPISPRNSAAAVIELLRKTSCHRIVATCVTLEPLITEIQEELRQTASDSSLTVVEMPSLERVFPNLGAETSNSDFHPYPSAPTPPLLDDITLYLHSSGSTGFPKAIPATHRIINQWGSFAPVTDLRDHFKSPLANMAVPAFHMGGWYGQLLQPIYGGMTVALFPPIAATPRDLPIMPTPVNVLEHARKTKCRFMCTFPAFLIAWSKSPDAIAYLKSLDLIAFSGGSVPPRIGDLLVNSGVNLRACYAGTEFGAISKFFPRPGDEADWAWIEFSDRIKLRWEPQGDGTSECQLLTWEHHNVCVENLPDMPGYGTSDLFVNHPEKKHLWKIVGRVDDVIVHASAEKTVPAPMEGVVTSSPLVAGAIMFGRERDQAGILIEPVPASAIDVTDASQVAELRNKIWPIIEDANEIAPDFSRIFKEMILFTSPEKPLPRAAKGTVLRKAALNVYGSEIGALYDVVAEKTTVADYTKCPATWVAAAISAWLCETARDLSKSDRISPEMDLFQRGFDSLSATFLRIRILAALRSSMDPAVRGAAGGVTQNTIYAYPTVAQLSAFLVGLIAGTPVDSLLDPKTATKEMLLKYSADMPASNGLDDAAPAVGGPIVLLTGSSGSLGSHILARLLKDDSVVKIYAFNRTSLKGGLTSAERHRAAFEDKGLETMLLSSEKLVFLEGRTDEPDLGLPVQILTEIRNSVTVIIHNAWMLDLNKALSSFEPLIRGLRHLMDFALTSPRVPRFVFTSSVSAVLSWDQTRGACPEQLLDLEMGVGASTGYGQSKFVAEQLIAKSGLRASIVRIGQVCGAPSRGAWAATDWFPILVKTSLTLGHLPLADGLISWIDFNAASQGVLDVAFSTDTSPSCRIFNLVHPRPVPWNTVMHSLHSQVQKYPKTDIAATQLSNFQDWFAGLEAAAQHASDADGELSGIKLLETFRQFASATGQADSEVGMFSFATEKMCDVSPAVREAPSIGDAHVAAWVDYWGSAGFI</sequence>
<accession>A0AAD6U3H6</accession>
<dbReference type="InterPro" id="IPR000873">
    <property type="entry name" value="AMP-dep_synth/lig_dom"/>
</dbReference>
<dbReference type="InterPro" id="IPR036291">
    <property type="entry name" value="NAD(P)-bd_dom_sf"/>
</dbReference>
<dbReference type="Gene3D" id="1.10.1200.10">
    <property type="entry name" value="ACP-like"/>
    <property type="match status" value="1"/>
</dbReference>
<dbReference type="SUPFAM" id="SSF56801">
    <property type="entry name" value="Acetyl-CoA synthetase-like"/>
    <property type="match status" value="1"/>
</dbReference>
<reference evidence="4" key="1">
    <citation type="submission" date="2023-03" db="EMBL/GenBank/DDBJ databases">
        <title>Massive genome expansion in bonnet fungi (Mycena s.s.) driven by repeated elements and novel gene families across ecological guilds.</title>
        <authorList>
            <consortium name="Lawrence Berkeley National Laboratory"/>
            <person name="Harder C.B."/>
            <person name="Miyauchi S."/>
            <person name="Viragh M."/>
            <person name="Kuo A."/>
            <person name="Thoen E."/>
            <person name="Andreopoulos B."/>
            <person name="Lu D."/>
            <person name="Skrede I."/>
            <person name="Drula E."/>
            <person name="Henrissat B."/>
            <person name="Morin E."/>
            <person name="Kohler A."/>
            <person name="Barry K."/>
            <person name="LaButti K."/>
            <person name="Morin E."/>
            <person name="Salamov A."/>
            <person name="Lipzen A."/>
            <person name="Mereny Z."/>
            <person name="Hegedus B."/>
            <person name="Baldrian P."/>
            <person name="Stursova M."/>
            <person name="Weitz H."/>
            <person name="Taylor A."/>
            <person name="Grigoriev I.V."/>
            <person name="Nagy L.G."/>
            <person name="Martin F."/>
            <person name="Kauserud H."/>
        </authorList>
    </citation>
    <scope>NUCLEOTIDE SEQUENCE</scope>
    <source>
        <strain evidence="4">CBHHK173m</strain>
    </source>
</reference>
<organism evidence="4 5">
    <name type="scientific">Mycena belliarum</name>
    <dbReference type="NCBI Taxonomy" id="1033014"/>
    <lineage>
        <taxon>Eukaryota</taxon>
        <taxon>Fungi</taxon>
        <taxon>Dikarya</taxon>
        <taxon>Basidiomycota</taxon>
        <taxon>Agaricomycotina</taxon>
        <taxon>Agaricomycetes</taxon>
        <taxon>Agaricomycetidae</taxon>
        <taxon>Agaricales</taxon>
        <taxon>Marasmiineae</taxon>
        <taxon>Mycenaceae</taxon>
        <taxon>Mycena</taxon>
    </lineage>
</organism>
<comment type="caution">
    <text evidence="4">The sequence shown here is derived from an EMBL/GenBank/DDBJ whole genome shotgun (WGS) entry which is preliminary data.</text>
</comment>
<evidence type="ECO:0000313" key="4">
    <source>
        <dbReference type="EMBL" id="KAJ7087944.1"/>
    </source>
</evidence>
<evidence type="ECO:0000313" key="5">
    <source>
        <dbReference type="Proteomes" id="UP001222325"/>
    </source>
</evidence>
<keyword evidence="1" id="KW-0596">Phosphopantetheine</keyword>
<dbReference type="Pfam" id="PF23562">
    <property type="entry name" value="AMP-binding_C_3"/>
    <property type="match status" value="1"/>
</dbReference>
<name>A0AAD6U3H6_9AGAR</name>
<dbReference type="Pfam" id="PF07993">
    <property type="entry name" value="NAD_binding_4"/>
    <property type="match status" value="1"/>
</dbReference>
<gene>
    <name evidence="4" type="ORF">B0H15DRAFT_885961</name>
</gene>
<dbReference type="InterPro" id="IPR013120">
    <property type="entry name" value="FAR_NAD-bd"/>
</dbReference>
<dbReference type="GO" id="GO:0031177">
    <property type="term" value="F:phosphopantetheine binding"/>
    <property type="evidence" value="ECO:0007669"/>
    <property type="project" value="InterPro"/>
</dbReference>
<dbReference type="Proteomes" id="UP001222325">
    <property type="component" value="Unassembled WGS sequence"/>
</dbReference>
<protein>
    <submittedName>
        <fullName evidence="4">Aminoadipate reductase</fullName>
    </submittedName>
</protein>
<evidence type="ECO:0000256" key="1">
    <source>
        <dbReference type="ARBA" id="ARBA00022450"/>
    </source>
</evidence>
<evidence type="ECO:0000256" key="2">
    <source>
        <dbReference type="ARBA" id="ARBA00022553"/>
    </source>
</evidence>
<keyword evidence="2" id="KW-0597">Phosphoprotein</keyword>
<dbReference type="PROSITE" id="PS00455">
    <property type="entry name" value="AMP_BINDING"/>
    <property type="match status" value="1"/>
</dbReference>
<dbReference type="InterPro" id="IPR020806">
    <property type="entry name" value="PKS_PP-bd"/>
</dbReference>
<dbReference type="AlphaFoldDB" id="A0AAD6U3H6"/>